<comment type="subcellular location">
    <subcellularLocation>
        <location evidence="1">Golgi apparatus</location>
    </subcellularLocation>
</comment>
<evidence type="ECO:0000256" key="3">
    <source>
        <dbReference type="SAM" id="MobiDB-lite"/>
    </source>
</evidence>
<dbReference type="InterPro" id="IPR058565">
    <property type="entry name" value="Ig_TRAPPC9_Trs120_1st"/>
</dbReference>
<keyword evidence="10" id="KW-1185">Reference proteome</keyword>
<evidence type="ECO:0000259" key="7">
    <source>
        <dbReference type="Pfam" id="PF26282"/>
    </source>
</evidence>
<feature type="domain" description="Trs120/TRAPPC9 N-terminal" evidence="4">
    <location>
        <begin position="5"/>
        <end position="417"/>
    </location>
</feature>
<evidence type="ECO:0000259" key="6">
    <source>
        <dbReference type="Pfam" id="PF26254"/>
    </source>
</evidence>
<dbReference type="Pfam" id="PF26280">
    <property type="entry name" value="Ig_TRAPPC9-Trs120_2nd"/>
    <property type="match status" value="1"/>
</dbReference>
<dbReference type="InterPro" id="IPR058567">
    <property type="entry name" value="Ig_TRAPPC9_Trs120_3rd"/>
</dbReference>
<dbReference type="PANTHER" id="PTHR21512:SF5">
    <property type="entry name" value="TRAFFICKING PROTEIN PARTICLE COMPLEX SUBUNIT 9"/>
    <property type="match status" value="1"/>
</dbReference>
<dbReference type="Pfam" id="PF26282">
    <property type="entry name" value="Ig_TRAPPC9-Trs120_3rd"/>
    <property type="match status" value="1"/>
</dbReference>
<reference evidence="9 10" key="1">
    <citation type="journal article" date="2018" name="IMA Fungus">
        <title>IMA Genome-F 9: Draft genome sequence of Annulohypoxylon stygium, Aspergillus mulundensis, Berkeleyomyces basicola (syn. Thielaviopsis basicola), Ceratocystis smalleyi, two Cercospora beticola strains, Coleophoma cylindrospora, Fusarium fracticaudum, Phialophora cf. hyalina, and Morchella septimelata.</title>
        <authorList>
            <person name="Wingfield B.D."/>
            <person name="Bills G.F."/>
            <person name="Dong Y."/>
            <person name="Huang W."/>
            <person name="Nel W.J."/>
            <person name="Swalarsk-Parry B.S."/>
            <person name="Vaghefi N."/>
            <person name="Wilken P.M."/>
            <person name="An Z."/>
            <person name="de Beer Z.W."/>
            <person name="De Vos L."/>
            <person name="Chen L."/>
            <person name="Duong T.A."/>
            <person name="Gao Y."/>
            <person name="Hammerbacher A."/>
            <person name="Kikkert J.R."/>
            <person name="Li Y."/>
            <person name="Li H."/>
            <person name="Li K."/>
            <person name="Li Q."/>
            <person name="Liu X."/>
            <person name="Ma X."/>
            <person name="Naidoo K."/>
            <person name="Pethybridge S.J."/>
            <person name="Sun J."/>
            <person name="Steenkamp E.T."/>
            <person name="van der Nest M.A."/>
            <person name="van Wyk S."/>
            <person name="Wingfield M.J."/>
            <person name="Xiong C."/>
            <person name="Yue Q."/>
            <person name="Zhang X."/>
        </authorList>
    </citation>
    <scope>NUCLEOTIDE SEQUENCE [LARGE SCALE GENOMIC DNA]</scope>
    <source>
        <strain evidence="9 10">BP5796</strain>
    </source>
</reference>
<feature type="compositionally biased region" description="Acidic residues" evidence="3">
    <location>
        <begin position="1434"/>
        <end position="1453"/>
    </location>
</feature>
<feature type="domain" description="Trs120/TRAPPC9 first Ig-like" evidence="6">
    <location>
        <begin position="770"/>
        <end position="963"/>
    </location>
</feature>
<feature type="compositionally biased region" description="Polar residues" evidence="3">
    <location>
        <begin position="292"/>
        <end position="318"/>
    </location>
</feature>
<protein>
    <recommendedName>
        <fullName evidence="11">Hypercellular protein HypA</fullName>
    </recommendedName>
</protein>
<feature type="compositionally biased region" description="Low complexity" evidence="3">
    <location>
        <begin position="332"/>
        <end position="342"/>
    </location>
</feature>
<dbReference type="InterPro" id="IPR013935">
    <property type="entry name" value="Trs120_TRAPPC9"/>
</dbReference>
<dbReference type="Pfam" id="PF26254">
    <property type="entry name" value="Ig_TRAPPC9-Trs120_1st"/>
    <property type="match status" value="1"/>
</dbReference>
<evidence type="ECO:0000259" key="8">
    <source>
        <dbReference type="Pfam" id="PF26283"/>
    </source>
</evidence>
<evidence type="ECO:0000259" key="5">
    <source>
        <dbReference type="Pfam" id="PF26251"/>
    </source>
</evidence>
<feature type="region of interest" description="Disordered" evidence="3">
    <location>
        <begin position="1434"/>
        <end position="1462"/>
    </location>
</feature>
<feature type="domain" description="Trs120/TRAPPC9 third Ig-like" evidence="7">
    <location>
        <begin position="1112"/>
        <end position="1276"/>
    </location>
</feature>
<evidence type="ECO:0000313" key="9">
    <source>
        <dbReference type="EMBL" id="RDW70439.1"/>
    </source>
</evidence>
<dbReference type="OrthoDB" id="27962at2759"/>
<dbReference type="InterPro" id="IPR058568">
    <property type="entry name" value="Ig_TRAPPC9_Trs120_4th"/>
</dbReference>
<dbReference type="Pfam" id="PF26283">
    <property type="entry name" value="Ig_TRAPPC9-Trs120_4th"/>
    <property type="match status" value="1"/>
</dbReference>
<feature type="compositionally biased region" description="Low complexity" evidence="3">
    <location>
        <begin position="279"/>
        <end position="291"/>
    </location>
</feature>
<dbReference type="InterPro" id="IPR058563">
    <property type="entry name" value="Trs120_TRAPPC9_N"/>
</dbReference>
<evidence type="ECO:0000256" key="2">
    <source>
        <dbReference type="ARBA" id="ARBA00023034"/>
    </source>
</evidence>
<feature type="domain" description="Trs120/TRAPPC9 TPR region" evidence="5">
    <location>
        <begin position="447"/>
        <end position="756"/>
    </location>
</feature>
<accession>A0A3D8R8Q9</accession>
<gene>
    <name evidence="9" type="ORF">BP5796_08836</name>
</gene>
<dbReference type="PANTHER" id="PTHR21512">
    <property type="entry name" value="TRAFFICKING PROTEIN PARTICLE COMPLEX SUBUNIT 9"/>
    <property type="match status" value="1"/>
</dbReference>
<evidence type="ECO:0008006" key="11">
    <source>
        <dbReference type="Google" id="ProtNLM"/>
    </source>
</evidence>
<dbReference type="Pfam" id="PF08626">
    <property type="entry name" value="TRAPPC9-Trs120"/>
    <property type="match status" value="1"/>
</dbReference>
<evidence type="ECO:0000313" key="10">
    <source>
        <dbReference type="Proteomes" id="UP000256328"/>
    </source>
</evidence>
<comment type="caution">
    <text evidence="9">The sequence shown here is derived from an EMBL/GenBank/DDBJ whole genome shotgun (WGS) entry which is preliminary data.</text>
</comment>
<organism evidence="9 10">
    <name type="scientific">Coleophoma crateriformis</name>
    <dbReference type="NCBI Taxonomy" id="565419"/>
    <lineage>
        <taxon>Eukaryota</taxon>
        <taxon>Fungi</taxon>
        <taxon>Dikarya</taxon>
        <taxon>Ascomycota</taxon>
        <taxon>Pezizomycotina</taxon>
        <taxon>Leotiomycetes</taxon>
        <taxon>Helotiales</taxon>
        <taxon>Dermateaceae</taxon>
        <taxon>Coleophoma</taxon>
    </lineage>
</organism>
<sequence>MLDQLSPVAPARVRVVLLPIGQIKRARFLSFVERLQPEHVVRLGDISPDGRPNRTMFSPLAFPTGLIVYDLTTFYPPSTHVALSPFELFREPLVILCLADSKELDHVSYKRRSGLGNGAERNKREQNLRALHQDLEDVRDRYPKALVHQLLVFDHLPSPADNPLPDGLLAIPPPAECKRTTMKTVMCDISSILLAEMTALAKSLQALSTLDSPAAAVGQKQVNGTSWGSADGGGLSRRNSQYSLPDDSRSGSPAGSTDRSHARMSMPPQFRPGQHRSDSSSSTPSARPSTPQNSTTFDQIVGHSSSSSPDRNGLSRFSSAEAIRDSSRDRVSVQGFGSGSVSERSRNKGKGRIGVAIGSLYQAAGRWTDALRESVESATTASKNFDHLWHAKALDNILVSMLMLAWNGHDFQIPQICYASADKATSSNSSEPRSPASNRLVSLQNLVILLPELLDRILNLYTRAGNVAGEALPQYPFSETVLRFSKLMSTIHLAGGSITDDALQLLVLGTPFPTPPKLSTPRLSILPTRVDILTFLSRAFPTSSSADTLSLVDKSVILSGIASLLGTLGYHRKRGMVIRELVSVLIPGLVQARKLGAAEMGVHPAAGLAAVKAANSSISGAGALNMGEGDVEKGVDTFLELLNRTYGVISSDVSSRGTIDDSDDAVIARIIQDATLRDFGGSFLKMDILRSCIDISEALPDFHGVLKFTADLLRTAGSGLAPGPRGEDASPTMSREEQIRMASNISRTVGAAAKIGLKNVEAEYWDEFLVRGVELDAPPPSRTPIPHKKAELPGSASASAGPVNPFIYNPFLRAPDATAVDHLLVAGESAIFKVTLQNPYEFDVDVESIKLESEGADFTSYEQRTVIGPYRTQILTVSGLPNASGIMRITGCRIKIRGCRERRFPIFHEPWSPQPEVKIKATGLDVVLRQGAPANNSGPGRTTKFTGMNPPKTTTLSLTVIEKQPIVAVKSCTLSQSAIMILEGERQRFSVTLQNMSRDTPVDLLLFSFKDSTQPGLQQALSSRDATPAELYEYEVIFARKQVLRWVQTSEEKPYIKAGETATFEMEILGQPGLTSASIQIDYAYLGETEVEEKFHTRQVTLPLTVTVNASIELVRMDVLPLFGSIPSSLWSVVDAKENTNRDLYPDDYCLLLLDLLNKWPSDLHVRIDIKDEGMVEEEILPGNMSRIVFPIRRIFLENPSASIPTLDPLRQRQFVVSTGRITAETERITREIFWYREEILKMLHGTWNTKSSPRRTGEIELRGMRPTTRVIEAIKVADVDVSLSVIGPKASGVDEVTKSITTDTFTSLTVSITNRSAKDIFPVLRVQPSLRNQPHNLSLDLSKKFICNGILQQTLPLLPARESTQITLGLTPLCRGEFEINASVEEARLVGAPKEVKQASRKRANTKTLMDSVLGMEERRIWHSREPCILVVVDEDSSDEEDGGSSGEEDGDIGDHNNVDK</sequence>
<proteinExistence type="predicted"/>
<dbReference type="InterPro" id="IPR058564">
    <property type="entry name" value="TPR_TRAPPC9_Trs120"/>
</dbReference>
<evidence type="ECO:0000256" key="1">
    <source>
        <dbReference type="ARBA" id="ARBA00004555"/>
    </source>
</evidence>
<keyword evidence="2" id="KW-0333">Golgi apparatus</keyword>
<feature type="compositionally biased region" description="Basic and acidic residues" evidence="3">
    <location>
        <begin position="322"/>
        <end position="331"/>
    </location>
</feature>
<feature type="region of interest" description="Disordered" evidence="3">
    <location>
        <begin position="217"/>
        <end position="349"/>
    </location>
</feature>
<dbReference type="EMBL" id="PDLN01000012">
    <property type="protein sequence ID" value="RDW70439.1"/>
    <property type="molecule type" value="Genomic_DNA"/>
</dbReference>
<name>A0A3D8R8Q9_9HELO</name>
<dbReference type="Pfam" id="PF26251">
    <property type="entry name" value="TPR_TRAPPC9-Trs120"/>
    <property type="match status" value="1"/>
</dbReference>
<evidence type="ECO:0000259" key="4">
    <source>
        <dbReference type="Pfam" id="PF08626"/>
    </source>
</evidence>
<dbReference type="GO" id="GO:0005802">
    <property type="term" value="C:trans-Golgi network"/>
    <property type="evidence" value="ECO:0007669"/>
    <property type="project" value="TreeGrafter"/>
</dbReference>
<dbReference type="Proteomes" id="UP000256328">
    <property type="component" value="Unassembled WGS sequence"/>
</dbReference>
<feature type="domain" description="Trs120/TRAPPC9 fourth Ig-like" evidence="8">
    <location>
        <begin position="1296"/>
        <end position="1433"/>
    </location>
</feature>